<keyword evidence="1" id="KW-1133">Transmembrane helix</keyword>
<dbReference type="InterPro" id="IPR050879">
    <property type="entry name" value="Acyltransferase_3"/>
</dbReference>
<dbReference type="GO" id="GO:0000271">
    <property type="term" value="P:polysaccharide biosynthetic process"/>
    <property type="evidence" value="ECO:0007669"/>
    <property type="project" value="TreeGrafter"/>
</dbReference>
<dbReference type="Pfam" id="PF01757">
    <property type="entry name" value="Acyl_transf_3"/>
    <property type="match status" value="1"/>
</dbReference>
<evidence type="ECO:0000313" key="3">
    <source>
        <dbReference type="EMBL" id="CDN55434.1"/>
    </source>
</evidence>
<feature type="transmembrane region" description="Helical" evidence="1">
    <location>
        <begin position="43"/>
        <end position="63"/>
    </location>
</feature>
<keyword evidence="1" id="KW-0812">Transmembrane</keyword>
<dbReference type="Proteomes" id="UP000028186">
    <property type="component" value="Chromosome I"/>
</dbReference>
<feature type="transmembrane region" description="Helical" evidence="1">
    <location>
        <begin position="161"/>
        <end position="184"/>
    </location>
</feature>
<accession>A0A068TBH2</accession>
<dbReference type="GO" id="GO:0016020">
    <property type="term" value="C:membrane"/>
    <property type="evidence" value="ECO:0007669"/>
    <property type="project" value="TreeGrafter"/>
</dbReference>
<feature type="transmembrane region" description="Helical" evidence="1">
    <location>
        <begin position="252"/>
        <end position="271"/>
    </location>
</feature>
<name>A0A068TBH2_NEOGA</name>
<dbReference type="PANTHER" id="PTHR23028">
    <property type="entry name" value="ACETYLTRANSFERASE"/>
    <property type="match status" value="1"/>
</dbReference>
<keyword evidence="3" id="KW-0808">Transferase</keyword>
<dbReference type="KEGG" id="ngl:RG1141_CH30990"/>
<gene>
    <name evidence="3" type="ORF">RG1141_CH30990</name>
</gene>
<dbReference type="PANTHER" id="PTHR23028:SF131">
    <property type="entry name" value="BLR2367 PROTEIN"/>
    <property type="match status" value="1"/>
</dbReference>
<keyword evidence="1" id="KW-0472">Membrane</keyword>
<dbReference type="PATRIC" id="fig|1028801.3.peg.3155"/>
<dbReference type="InterPro" id="IPR002656">
    <property type="entry name" value="Acyl_transf_3_dom"/>
</dbReference>
<dbReference type="eggNOG" id="COG1835">
    <property type="taxonomic scope" value="Bacteria"/>
</dbReference>
<feature type="transmembrane region" description="Helical" evidence="1">
    <location>
        <begin position="223"/>
        <end position="246"/>
    </location>
</feature>
<keyword evidence="3" id="KW-0012">Acyltransferase</keyword>
<feature type="transmembrane region" description="Helical" evidence="1">
    <location>
        <begin position="133"/>
        <end position="154"/>
    </location>
</feature>
<protein>
    <submittedName>
        <fullName evidence="3">Acyltransferase 3</fullName>
    </submittedName>
</protein>
<organism evidence="3 4">
    <name type="scientific">Neorhizobium galegae bv. officinalis bv. officinalis str. HAMBI 1141</name>
    <dbReference type="NCBI Taxonomy" id="1028801"/>
    <lineage>
        <taxon>Bacteria</taxon>
        <taxon>Pseudomonadati</taxon>
        <taxon>Pseudomonadota</taxon>
        <taxon>Alphaproteobacteria</taxon>
        <taxon>Hyphomicrobiales</taxon>
        <taxon>Rhizobiaceae</taxon>
        <taxon>Rhizobium/Agrobacterium group</taxon>
        <taxon>Neorhizobium</taxon>
    </lineage>
</organism>
<feature type="domain" description="Acyltransferase 3" evidence="2">
    <location>
        <begin position="8"/>
        <end position="337"/>
    </location>
</feature>
<proteinExistence type="predicted"/>
<dbReference type="EMBL" id="HG938355">
    <property type="protein sequence ID" value="CDN55434.1"/>
    <property type="molecule type" value="Genomic_DNA"/>
</dbReference>
<dbReference type="AlphaFoldDB" id="A0A068TBH2"/>
<feature type="transmembrane region" description="Helical" evidence="1">
    <location>
        <begin position="84"/>
        <end position="101"/>
    </location>
</feature>
<evidence type="ECO:0000313" key="4">
    <source>
        <dbReference type="Proteomes" id="UP000028186"/>
    </source>
</evidence>
<sequence length="361" mass="39360">MAVGEIRSMTGIRGAAAVFVMVYHFELDRVPSDGAFSTFLNHGYLSVDLFFILSGFVMAHVYGPSFLSGAFRFGDFLWHRIARVYPLYLAVTLAFIALAFLKSSELDIGPDVFISNVLMLQSLGNWPSIDPPAWSVSAEMLVYLLFPVIGLLCLKSSRMAALLLGIGAILAILILTLAASLHYIGSTISKGLLDLIAAPFTLIRCLAGFTLGQLVWRLHNDPAVAAFAARTPVQIGVGLLALVALTQPDWDFAIYLLIISLLFCLSTDRGLFADFFASPPMHFLGDISFAVYLTHYRALGVWAMVEGRLGNAGFVLRNVVATVVTSMVVIGVSWLLHVAIERPCRQLMRKGSPAMVRKRAA</sequence>
<dbReference type="GO" id="GO:0016747">
    <property type="term" value="F:acyltransferase activity, transferring groups other than amino-acyl groups"/>
    <property type="evidence" value="ECO:0007669"/>
    <property type="project" value="InterPro"/>
</dbReference>
<evidence type="ECO:0000259" key="2">
    <source>
        <dbReference type="Pfam" id="PF01757"/>
    </source>
</evidence>
<reference evidence="4" key="1">
    <citation type="journal article" date="2014" name="BMC Genomics">
        <title>Genome sequencing of two Neorhizobium galegae strains reveals a noeT gene responsible for the unusual acetylation of the nodulation factors.</title>
        <authorList>
            <person name="Osterman J."/>
            <person name="Marsh J."/>
            <person name="Laine P.K."/>
            <person name="Zeng Z."/>
            <person name="Alatalo E."/>
            <person name="Sullivan J.T."/>
            <person name="Young J.P."/>
            <person name="Thomas-Oates J."/>
            <person name="Paulin L."/>
            <person name="Lindstrom K."/>
        </authorList>
    </citation>
    <scope>NUCLEOTIDE SEQUENCE [LARGE SCALE GENOMIC DNA]</scope>
    <source>
        <strain evidence="4">HAMBI 1141</strain>
    </source>
</reference>
<evidence type="ECO:0000256" key="1">
    <source>
        <dbReference type="SAM" id="Phobius"/>
    </source>
</evidence>
<feature type="transmembrane region" description="Helical" evidence="1">
    <location>
        <begin position="315"/>
        <end position="340"/>
    </location>
</feature>
<dbReference type="HOGENOM" id="CLU_005679_2_1_5"/>
<dbReference type="RefSeq" id="WP_051899810.1">
    <property type="nucleotide sequence ID" value="NZ_HG938355.1"/>
</dbReference>